<evidence type="ECO:0000256" key="4">
    <source>
        <dbReference type="ARBA" id="ARBA00022452"/>
    </source>
</evidence>
<proteinExistence type="predicted"/>
<evidence type="ECO:0000256" key="5">
    <source>
        <dbReference type="ARBA" id="ARBA00022692"/>
    </source>
</evidence>
<keyword evidence="7" id="KW-0653">Protein transport</keyword>
<dbReference type="RefSeq" id="WP_108424809.1">
    <property type="nucleotide sequence ID" value="NZ_QAQA01000018.1"/>
</dbReference>
<dbReference type="EMBL" id="QARU01000017">
    <property type="protein sequence ID" value="PUF77747.1"/>
    <property type="molecule type" value="Genomic_DNA"/>
</dbReference>
<reference evidence="12 13" key="1">
    <citation type="submission" date="2018-04" db="EMBL/GenBank/DDBJ databases">
        <title>Whole genome sequencing of Salmonella enterica.</title>
        <authorList>
            <person name="Bell R."/>
        </authorList>
    </citation>
    <scope>NUCLEOTIDE SEQUENCE [LARGE SCALE GENOMIC DNA]</scope>
    <source>
        <strain evidence="12 13">CFSAN058603</strain>
    </source>
</reference>
<evidence type="ECO:0008006" key="14">
    <source>
        <dbReference type="Google" id="ProtNLM"/>
    </source>
</evidence>
<evidence type="ECO:0000256" key="3">
    <source>
        <dbReference type="ARBA" id="ARBA00022448"/>
    </source>
</evidence>
<feature type="domain" description="Trimeric autotransporter adhesin YadA-like head" evidence="11">
    <location>
        <begin position="18"/>
        <end position="44"/>
    </location>
</feature>
<dbReference type="GO" id="GO:0009986">
    <property type="term" value="C:cell surface"/>
    <property type="evidence" value="ECO:0007669"/>
    <property type="project" value="UniProtKB-SubCell"/>
</dbReference>
<dbReference type="GO" id="GO:0009279">
    <property type="term" value="C:cell outer membrane"/>
    <property type="evidence" value="ECO:0007669"/>
    <property type="project" value="UniProtKB-SubCell"/>
</dbReference>
<accession>A0A315FVI0</accession>
<keyword evidence="5" id="KW-0812">Transmembrane</keyword>
<keyword evidence="3" id="KW-0813">Transport</keyword>
<feature type="domain" description="Trimeric autotransporter adhesin YadA-like head" evidence="11">
    <location>
        <begin position="60"/>
        <end position="77"/>
    </location>
</feature>
<dbReference type="InterPro" id="IPR008640">
    <property type="entry name" value="Adhesin_Head_dom"/>
</dbReference>
<keyword evidence="8" id="KW-0472">Membrane</keyword>
<evidence type="ECO:0000256" key="6">
    <source>
        <dbReference type="ARBA" id="ARBA00022729"/>
    </source>
</evidence>
<evidence type="ECO:0000313" key="13">
    <source>
        <dbReference type="Proteomes" id="UP000250700"/>
    </source>
</evidence>
<keyword evidence="6" id="KW-0732">Signal</keyword>
<organism evidence="12 13">
    <name type="scientific">Salmonella enterica I</name>
    <dbReference type="NCBI Taxonomy" id="59201"/>
    <lineage>
        <taxon>Bacteria</taxon>
        <taxon>Pseudomonadati</taxon>
        <taxon>Pseudomonadota</taxon>
        <taxon>Gammaproteobacteria</taxon>
        <taxon>Enterobacterales</taxon>
        <taxon>Enterobacteriaceae</taxon>
        <taxon>Salmonella</taxon>
    </lineage>
</organism>
<dbReference type="GO" id="GO:0015031">
    <property type="term" value="P:protein transport"/>
    <property type="evidence" value="ECO:0007669"/>
    <property type="project" value="UniProtKB-KW"/>
</dbReference>
<dbReference type="InterPro" id="IPR005594">
    <property type="entry name" value="YadA_C"/>
</dbReference>
<sequence length="187" mass="18855">MAYADGNLSTATGDGANASGFGSTATGNDAQATGDWSTATGNHAKATVGGSTATGYYAEATGKNSVALGAKSKASHDTNHRAAQAENNAVARSNNYTDNRFGELRQSLEHTEKRLNAGIAGVTALSSIPYAAGNKFSYGIGAGNYQNGNAVAAGVQFRVSQSTNVRLNISWDSAGNNATGVGIAGGW</sequence>
<protein>
    <recommendedName>
        <fullName evidence="14">Trimeric autotransporter adhesin YadA-like C-terminal membrane anchor domain-containing protein</fullName>
    </recommendedName>
</protein>
<comment type="caution">
    <text evidence="12">The sequence shown here is derived from an EMBL/GenBank/DDBJ whole genome shotgun (WGS) entry which is preliminary data.</text>
</comment>
<dbReference type="Pfam" id="PF03895">
    <property type="entry name" value="YadA_anchor"/>
    <property type="match status" value="1"/>
</dbReference>
<dbReference type="AlphaFoldDB" id="A0A315FVI0"/>
<comment type="subcellular location">
    <subcellularLocation>
        <location evidence="2">Cell outer membrane</location>
    </subcellularLocation>
    <subcellularLocation>
        <location evidence="1">Cell surface</location>
    </subcellularLocation>
</comment>
<dbReference type="Gene3D" id="2.150.10.10">
    <property type="entry name" value="Serralysin-like metalloprotease, C-terminal"/>
    <property type="match status" value="1"/>
</dbReference>
<evidence type="ECO:0000259" key="10">
    <source>
        <dbReference type="Pfam" id="PF03895"/>
    </source>
</evidence>
<keyword evidence="4" id="KW-1134">Transmembrane beta strand</keyword>
<dbReference type="Gene3D" id="3.30.1300.30">
    <property type="entry name" value="GSPII I/J protein-like"/>
    <property type="match status" value="1"/>
</dbReference>
<dbReference type="Proteomes" id="UP000250700">
    <property type="component" value="Unassembled WGS sequence"/>
</dbReference>
<evidence type="ECO:0000256" key="2">
    <source>
        <dbReference type="ARBA" id="ARBA00004442"/>
    </source>
</evidence>
<evidence type="ECO:0000256" key="9">
    <source>
        <dbReference type="ARBA" id="ARBA00023237"/>
    </source>
</evidence>
<evidence type="ECO:0000313" key="12">
    <source>
        <dbReference type="EMBL" id="PUF77747.1"/>
    </source>
</evidence>
<name>A0A315FVI0_SALET</name>
<evidence type="ECO:0000256" key="7">
    <source>
        <dbReference type="ARBA" id="ARBA00022927"/>
    </source>
</evidence>
<gene>
    <name evidence="12" type="ORF">DAX91_22330</name>
</gene>
<dbReference type="InterPro" id="IPR011049">
    <property type="entry name" value="Serralysin-like_metalloprot_C"/>
</dbReference>
<dbReference type="Pfam" id="PF05658">
    <property type="entry name" value="YadA_head"/>
    <property type="match status" value="2"/>
</dbReference>
<evidence type="ECO:0000256" key="8">
    <source>
        <dbReference type="ARBA" id="ARBA00023136"/>
    </source>
</evidence>
<evidence type="ECO:0000256" key="1">
    <source>
        <dbReference type="ARBA" id="ARBA00004241"/>
    </source>
</evidence>
<evidence type="ECO:0000259" key="11">
    <source>
        <dbReference type="Pfam" id="PF05658"/>
    </source>
</evidence>
<feature type="domain" description="Trimeric autotransporter adhesin YadA-like C-terminal membrane anchor" evidence="10">
    <location>
        <begin position="131"/>
        <end position="183"/>
    </location>
</feature>
<dbReference type="InterPro" id="IPR045584">
    <property type="entry name" value="Pilin-like"/>
</dbReference>
<keyword evidence="9" id="KW-0998">Cell outer membrane</keyword>
<dbReference type="SUPFAM" id="SSF54523">
    <property type="entry name" value="Pili subunits"/>
    <property type="match status" value="1"/>
</dbReference>